<evidence type="ECO:0000313" key="2">
    <source>
        <dbReference type="Proteomes" id="UP000778578"/>
    </source>
</evidence>
<name>A0ABS7Q4F0_9ACTN</name>
<accession>A0ABS7Q4F0</accession>
<comment type="caution">
    <text evidence="1">The sequence shown here is derived from an EMBL/GenBank/DDBJ whole genome shotgun (WGS) entry which is preliminary data.</text>
</comment>
<gene>
    <name evidence="1" type="ORF">K7862_10165</name>
</gene>
<protein>
    <submittedName>
        <fullName evidence="1">Uncharacterized protein</fullName>
    </submittedName>
</protein>
<keyword evidence="2" id="KW-1185">Reference proteome</keyword>
<reference evidence="1 2" key="1">
    <citation type="submission" date="2021-08" db="EMBL/GenBank/DDBJ databases">
        <title>WGS of actinomycetes from Thailand.</title>
        <authorList>
            <person name="Thawai C."/>
        </authorList>
    </citation>
    <scope>NUCLEOTIDE SEQUENCE [LARGE SCALE GENOMIC DNA]</scope>
    <source>
        <strain evidence="1 2">PLK6-54</strain>
    </source>
</reference>
<evidence type="ECO:0000313" key="1">
    <source>
        <dbReference type="EMBL" id="MBY8877992.1"/>
    </source>
</evidence>
<organism evidence="1 2">
    <name type="scientific">Actinacidiphila acidipaludis</name>
    <dbReference type="NCBI Taxonomy" id="2873382"/>
    <lineage>
        <taxon>Bacteria</taxon>
        <taxon>Bacillati</taxon>
        <taxon>Actinomycetota</taxon>
        <taxon>Actinomycetes</taxon>
        <taxon>Kitasatosporales</taxon>
        <taxon>Streptomycetaceae</taxon>
        <taxon>Actinacidiphila</taxon>
    </lineage>
</organism>
<dbReference type="RefSeq" id="WP_222962131.1">
    <property type="nucleotide sequence ID" value="NZ_JAINZZ010000008.1"/>
</dbReference>
<proteinExistence type="predicted"/>
<sequence>MSAFASAGAGAEGKAPDPVLYPDLVAAGGIDAALRRIASDLGLDLGEVPGGAGYAGGGPARSGPDAYRQPLTVHLASEERAFIVSGWSRGVELVRGRTPDLHQVARAAAVWRSGASLHELRALCPFVTFGELAEAHERGPADAVAVKWRQLRESLHGGVPSPTVRSLVEAAFAEPKLRQLYPFTSQRSLHFTTCTGYPFTWVVPFVDPLQDGRFRVCGPSRRAVIGETDTAEEAVALVVRNLPADIGPAVAGTARD</sequence>
<dbReference type="InterPro" id="IPR045682">
    <property type="entry name" value="DUF6193"/>
</dbReference>
<dbReference type="EMBL" id="JAINZZ010000008">
    <property type="protein sequence ID" value="MBY8877992.1"/>
    <property type="molecule type" value="Genomic_DNA"/>
</dbReference>
<dbReference type="Pfam" id="PF19692">
    <property type="entry name" value="DUF6193"/>
    <property type="match status" value="1"/>
</dbReference>
<dbReference type="Proteomes" id="UP000778578">
    <property type="component" value="Unassembled WGS sequence"/>
</dbReference>